<evidence type="ECO:0000256" key="4">
    <source>
        <dbReference type="ARBA" id="ARBA00022475"/>
    </source>
</evidence>
<dbReference type="PROSITE" id="PS00221">
    <property type="entry name" value="MIP"/>
    <property type="match status" value="1"/>
</dbReference>
<dbReference type="Proteomes" id="UP000198406">
    <property type="component" value="Unassembled WGS sequence"/>
</dbReference>
<organism evidence="10 11">
    <name type="scientific">Fistulifera solaris</name>
    <name type="common">Oleaginous diatom</name>
    <dbReference type="NCBI Taxonomy" id="1519565"/>
    <lineage>
        <taxon>Eukaryota</taxon>
        <taxon>Sar</taxon>
        <taxon>Stramenopiles</taxon>
        <taxon>Ochrophyta</taxon>
        <taxon>Bacillariophyta</taxon>
        <taxon>Bacillariophyceae</taxon>
        <taxon>Bacillariophycidae</taxon>
        <taxon>Naviculales</taxon>
        <taxon>Naviculaceae</taxon>
        <taxon>Fistulifera</taxon>
    </lineage>
</organism>
<dbReference type="PANTHER" id="PTHR19139:SF199">
    <property type="entry name" value="MIP17260P"/>
    <property type="match status" value="1"/>
</dbReference>
<dbReference type="InterPro" id="IPR000425">
    <property type="entry name" value="MIP"/>
</dbReference>
<dbReference type="InterPro" id="IPR023271">
    <property type="entry name" value="Aquaporin-like"/>
</dbReference>
<proteinExistence type="inferred from homology"/>
<keyword evidence="11" id="KW-1185">Reference proteome</keyword>
<dbReference type="OrthoDB" id="3222at2759"/>
<feature type="transmembrane region" description="Helical" evidence="9">
    <location>
        <begin position="101"/>
        <end position="123"/>
    </location>
</feature>
<dbReference type="EMBL" id="BDSP01000281">
    <property type="protein sequence ID" value="GAX28830.1"/>
    <property type="molecule type" value="Genomic_DNA"/>
</dbReference>
<dbReference type="PANTHER" id="PTHR19139">
    <property type="entry name" value="AQUAPORIN TRANSPORTER"/>
    <property type="match status" value="1"/>
</dbReference>
<evidence type="ECO:0000313" key="11">
    <source>
        <dbReference type="Proteomes" id="UP000198406"/>
    </source>
</evidence>
<sequence length="328" mass="33997">MRRAYVKQVDSLVISTSEEGKIVKKMKVSQILQGKNSQKIHTMSESNKYDLFGSKRADSRALAAEFVATALFVFTGCGVAVSGQTLNDRNSADGAANDSGLLVAIALAFGFAISVLAYTIAPVSGGHINPAVTFAFVVLGDFNLFEFGAYLAAQCSGAVLGAAIVWGTYESTVLSDPPFGLGINTVHPSYSQGSAFLGEMMGTIILVWTVLMTAVSSKSIAGNLAPIAIGWSVMLAHLLLVPLTGCGINPARSFGPHVVAALGGLGDEVGTDGWWVYYTAPFVGAAVAAVTCQQIFGVMKPEAAAAETDAVQGKSSASVASSEHEMKA</sequence>
<dbReference type="InterPro" id="IPR022357">
    <property type="entry name" value="MIP_CS"/>
</dbReference>
<dbReference type="NCBIfam" id="TIGR00861">
    <property type="entry name" value="MIP"/>
    <property type="match status" value="1"/>
</dbReference>
<evidence type="ECO:0000256" key="8">
    <source>
        <dbReference type="RuleBase" id="RU000477"/>
    </source>
</evidence>
<dbReference type="GO" id="GO:0005886">
    <property type="term" value="C:plasma membrane"/>
    <property type="evidence" value="ECO:0007669"/>
    <property type="project" value="UniProtKB-SubCell"/>
</dbReference>
<feature type="transmembrane region" description="Helical" evidence="9">
    <location>
        <begin position="223"/>
        <end position="243"/>
    </location>
</feature>
<evidence type="ECO:0000256" key="1">
    <source>
        <dbReference type="ARBA" id="ARBA00004651"/>
    </source>
</evidence>
<feature type="transmembrane region" description="Helical" evidence="9">
    <location>
        <begin position="61"/>
        <end position="81"/>
    </location>
</feature>
<dbReference type="InParanoid" id="A0A1Z5KR83"/>
<dbReference type="Gene3D" id="1.20.1080.10">
    <property type="entry name" value="Glycerol uptake facilitator protein"/>
    <property type="match status" value="1"/>
</dbReference>
<keyword evidence="4" id="KW-1003">Cell membrane</keyword>
<dbReference type="Pfam" id="PF00230">
    <property type="entry name" value="MIP"/>
    <property type="match status" value="1"/>
</dbReference>
<evidence type="ECO:0000256" key="5">
    <source>
        <dbReference type="ARBA" id="ARBA00022692"/>
    </source>
</evidence>
<dbReference type="InterPro" id="IPR034294">
    <property type="entry name" value="Aquaporin_transptr"/>
</dbReference>
<keyword evidence="7 9" id="KW-0472">Membrane</keyword>
<keyword evidence="5 8" id="KW-0812">Transmembrane</keyword>
<feature type="transmembrane region" description="Helical" evidence="9">
    <location>
        <begin position="189"/>
        <end position="211"/>
    </location>
</feature>
<keyword evidence="6 9" id="KW-1133">Transmembrane helix</keyword>
<comment type="similarity">
    <text evidence="2 8">Belongs to the MIP/aquaporin (TC 1.A.8) family.</text>
</comment>
<dbReference type="GO" id="GO:0015250">
    <property type="term" value="F:water channel activity"/>
    <property type="evidence" value="ECO:0007669"/>
    <property type="project" value="TreeGrafter"/>
</dbReference>
<evidence type="ECO:0000256" key="2">
    <source>
        <dbReference type="ARBA" id="ARBA00006175"/>
    </source>
</evidence>
<dbReference type="SUPFAM" id="SSF81338">
    <property type="entry name" value="Aquaporin-like"/>
    <property type="match status" value="1"/>
</dbReference>
<gene>
    <name evidence="10" type="ORF">FisN_35Lh001</name>
</gene>
<evidence type="ECO:0000256" key="3">
    <source>
        <dbReference type="ARBA" id="ARBA00022448"/>
    </source>
</evidence>
<accession>A0A1Z5KR83</accession>
<dbReference type="PRINTS" id="PR00783">
    <property type="entry name" value="MINTRINSICP"/>
</dbReference>
<evidence type="ECO:0000256" key="6">
    <source>
        <dbReference type="ARBA" id="ARBA00022989"/>
    </source>
</evidence>
<reference evidence="10 11" key="1">
    <citation type="journal article" date="2015" name="Plant Cell">
        <title>Oil accumulation by the oleaginous diatom Fistulifera solaris as revealed by the genome and transcriptome.</title>
        <authorList>
            <person name="Tanaka T."/>
            <person name="Maeda Y."/>
            <person name="Veluchamy A."/>
            <person name="Tanaka M."/>
            <person name="Abida H."/>
            <person name="Marechal E."/>
            <person name="Bowler C."/>
            <person name="Muto M."/>
            <person name="Sunaga Y."/>
            <person name="Tanaka M."/>
            <person name="Yoshino T."/>
            <person name="Taniguchi T."/>
            <person name="Fukuda Y."/>
            <person name="Nemoto M."/>
            <person name="Matsumoto M."/>
            <person name="Wong P.S."/>
            <person name="Aburatani S."/>
            <person name="Fujibuchi W."/>
        </authorList>
    </citation>
    <scope>NUCLEOTIDE SEQUENCE [LARGE SCALE GENOMIC DNA]</scope>
    <source>
        <strain evidence="10 11">JPCC DA0580</strain>
    </source>
</reference>
<name>A0A1Z5KR83_FISSO</name>
<keyword evidence="3 8" id="KW-0813">Transport</keyword>
<evidence type="ECO:0000256" key="7">
    <source>
        <dbReference type="ARBA" id="ARBA00023136"/>
    </source>
</evidence>
<evidence type="ECO:0000256" key="9">
    <source>
        <dbReference type="SAM" id="Phobius"/>
    </source>
</evidence>
<comment type="subcellular location">
    <subcellularLocation>
        <location evidence="1">Cell membrane</location>
        <topology evidence="1">Multi-pass membrane protein</topology>
    </subcellularLocation>
</comment>
<feature type="transmembrane region" description="Helical" evidence="9">
    <location>
        <begin position="144"/>
        <end position="169"/>
    </location>
</feature>
<comment type="caution">
    <text evidence="10">The sequence shown here is derived from an EMBL/GenBank/DDBJ whole genome shotgun (WGS) entry which is preliminary data.</text>
</comment>
<protein>
    <submittedName>
        <fullName evidence="10">Aquaporin-1</fullName>
    </submittedName>
</protein>
<dbReference type="CDD" id="cd00333">
    <property type="entry name" value="MIP"/>
    <property type="match status" value="1"/>
</dbReference>
<dbReference type="AlphaFoldDB" id="A0A1Z5KR83"/>
<evidence type="ECO:0000313" key="10">
    <source>
        <dbReference type="EMBL" id="GAX28830.1"/>
    </source>
</evidence>